<dbReference type="RefSeq" id="WP_021919977.1">
    <property type="nucleotide sequence ID" value="NZ_CAKXKJ010000003.1"/>
</dbReference>
<comment type="caution">
    <text evidence="2">The sequence shown here is derived from an EMBL/GenBank/DDBJ whole genome shotgun (WGS) entry which is preliminary data.</text>
</comment>
<evidence type="ECO:0000256" key="1">
    <source>
        <dbReference type="SAM" id="Phobius"/>
    </source>
</evidence>
<keyword evidence="1" id="KW-0812">Transmembrane</keyword>
<proteinExistence type="predicted"/>
<evidence type="ECO:0000313" key="3">
    <source>
        <dbReference type="Proteomes" id="UP000260649"/>
    </source>
</evidence>
<dbReference type="GeneID" id="97994245"/>
<gene>
    <name evidence="2" type="ORF">DV520_00670</name>
</gene>
<organism evidence="2 3">
    <name type="scientific">Evtepia gabavorous</name>
    <dbReference type="NCBI Taxonomy" id="2211183"/>
    <lineage>
        <taxon>Bacteria</taxon>
        <taxon>Bacillati</taxon>
        <taxon>Bacillota</taxon>
        <taxon>Clostridia</taxon>
        <taxon>Eubacteriales</taxon>
        <taxon>Evtepia</taxon>
    </lineage>
</organism>
<keyword evidence="1" id="KW-1133">Transmembrane helix</keyword>
<reference evidence="2 3" key="1">
    <citation type="submission" date="2018-07" db="EMBL/GenBank/DDBJ databases">
        <title>GABA Modulating Bacteria of the Human Gut Microbiota.</title>
        <authorList>
            <person name="Strandwitz P."/>
            <person name="Kim K.H."/>
            <person name="Terekhova D."/>
            <person name="Liu J.K."/>
            <person name="Sharma A."/>
            <person name="Levering J."/>
            <person name="Mcdonald D."/>
            <person name="Dietrich D."/>
            <person name="Ramadhar T.R."/>
            <person name="Lekbua A."/>
            <person name="Mroue N."/>
            <person name="Liston C."/>
            <person name="Stewart E.J."/>
            <person name="Dubin M.J."/>
            <person name="Zengler K."/>
            <person name="Knight R."/>
            <person name="Gilbert J.A."/>
            <person name="Clardy J."/>
            <person name="Lewis K."/>
        </authorList>
    </citation>
    <scope>NUCLEOTIDE SEQUENCE [LARGE SCALE GENOMIC DNA]</scope>
    <source>
        <strain evidence="2 3">KLE1738</strain>
    </source>
</reference>
<dbReference type="EMBL" id="QQRQ01000001">
    <property type="protein sequence ID" value="RFT07687.1"/>
    <property type="molecule type" value="Genomic_DNA"/>
</dbReference>
<evidence type="ECO:0008006" key="4">
    <source>
        <dbReference type="Google" id="ProtNLM"/>
    </source>
</evidence>
<feature type="transmembrane region" description="Helical" evidence="1">
    <location>
        <begin position="140"/>
        <end position="161"/>
    </location>
</feature>
<protein>
    <recommendedName>
        <fullName evidence="4">DUF2232 domain-containing protein</fullName>
    </recommendedName>
</protein>
<accession>A0A3E2B6M6</accession>
<name>A0A3E2B6M6_9FIRM</name>
<dbReference type="OrthoDB" id="1861475at2"/>
<dbReference type="Proteomes" id="UP000260649">
    <property type="component" value="Unassembled WGS sequence"/>
</dbReference>
<keyword evidence="3" id="KW-1185">Reference proteome</keyword>
<keyword evidence="1" id="KW-0472">Membrane</keyword>
<feature type="transmembrane region" description="Helical" evidence="1">
    <location>
        <begin position="58"/>
        <end position="87"/>
    </location>
</feature>
<feature type="transmembrane region" description="Helical" evidence="1">
    <location>
        <begin position="108"/>
        <end position="128"/>
    </location>
</feature>
<evidence type="ECO:0000313" key="2">
    <source>
        <dbReference type="EMBL" id="RFT07687.1"/>
    </source>
</evidence>
<dbReference type="AlphaFoldDB" id="A0A3E2B6M6"/>
<feature type="transmembrane region" description="Helical" evidence="1">
    <location>
        <begin position="6"/>
        <end position="25"/>
    </location>
</feature>
<sequence length="182" mass="20588">MRNRLSFRVAFCGVLAALMIAVMLLGTMIPTTTYICPALAGVLLLPVVWEFGFRTGALLYLAVALLSLILSPNKEAALFFVLLFGWYPLLRPKLQHLRRKPWRIILKLLLFNLALAVIFALLLFVFVMPDLQAEAQTWTGLVLAGMLLLGNVTFLLYDVLLGRIGDLYVYRLRPKLFPHHFS</sequence>